<feature type="region of interest" description="Disordered" evidence="4">
    <location>
        <begin position="278"/>
        <end position="336"/>
    </location>
</feature>
<dbReference type="InterPro" id="IPR002853">
    <property type="entry name" value="TFIIE_asu"/>
</dbReference>
<feature type="compositionally biased region" description="Low complexity" evidence="4">
    <location>
        <begin position="281"/>
        <end position="301"/>
    </location>
</feature>
<gene>
    <name evidence="6" type="ORF">FD754_005553</name>
</gene>
<dbReference type="InterPro" id="IPR017919">
    <property type="entry name" value="TFIIE/TFIIEa_HTH"/>
</dbReference>
<proteinExistence type="inferred from homology"/>
<dbReference type="PANTHER" id="PTHR13097:SF8">
    <property type="entry name" value="GENERAL TRANSCRIPTION FACTOR IIE SUBUNIT 1"/>
    <property type="match status" value="1"/>
</dbReference>
<sequence length="386" mass="43245">MADPDVVTEVPAAFKRLAKYVIRGFYGIEHALALDILIRNPCVKEEDMLELLKFDRKQLRSVLNNLKGDKFIKCRMRVETAADGKTTRHNYYFISYRTLVNVVKYKLDHMRRRIETDERDSTNRASFKCPVCSSTFTDLEANQLFDPMTDVMFFSFFPPLIFLCSKDRAASAAGAAGLAGGHHREAWTTKGPSYEDLYTQNVVINMDDQEDLHRASLEGKSAKERPIWLRESTVQGAYSSEEMKEGGIDIDSFQEHEDGRAGPDDNEEVMRALLIHEKKTPSAPAGSVGAAAPVTAANGSDSESETSESDDDSPPRVATVAAHHGEEDEEDDEFEEVADDPVVMVAGRPFSYSEVSQKPELVAQMTPEEKEAYIAMGQRMFEDLFE</sequence>
<feature type="compositionally biased region" description="Acidic residues" evidence="4">
    <location>
        <begin position="327"/>
        <end position="336"/>
    </location>
</feature>
<evidence type="ECO:0000259" key="5">
    <source>
        <dbReference type="PROSITE" id="PS51344"/>
    </source>
</evidence>
<dbReference type="AlphaFoldDB" id="A0A5N3WKA1"/>
<dbReference type="InterPro" id="IPR013083">
    <property type="entry name" value="Znf_RING/FYVE/PHD"/>
</dbReference>
<dbReference type="GO" id="GO:0005673">
    <property type="term" value="C:transcription factor TFIIE complex"/>
    <property type="evidence" value="ECO:0007669"/>
    <property type="project" value="TreeGrafter"/>
</dbReference>
<accession>A0A5N3WKA1</accession>
<dbReference type="InterPro" id="IPR021600">
    <property type="entry name" value="TFIIE_asu_C"/>
</dbReference>
<evidence type="ECO:0000256" key="1">
    <source>
        <dbReference type="ARBA" id="ARBA00008947"/>
    </source>
</evidence>
<dbReference type="GO" id="GO:0006367">
    <property type="term" value="P:transcription initiation at RNA polymerase II promoter"/>
    <property type="evidence" value="ECO:0007669"/>
    <property type="project" value="InterPro"/>
</dbReference>
<evidence type="ECO:0000256" key="3">
    <source>
        <dbReference type="ARBA" id="ARBA00023163"/>
    </source>
</evidence>
<evidence type="ECO:0000256" key="4">
    <source>
        <dbReference type="SAM" id="MobiDB-lite"/>
    </source>
</evidence>
<dbReference type="InterPro" id="IPR039997">
    <property type="entry name" value="TFE"/>
</dbReference>
<dbReference type="Pfam" id="PF11521">
    <property type="entry name" value="TFIIE-A_C"/>
    <property type="match status" value="1"/>
</dbReference>
<evidence type="ECO:0000256" key="2">
    <source>
        <dbReference type="ARBA" id="ARBA00023015"/>
    </source>
</evidence>
<dbReference type="SUPFAM" id="SSF57783">
    <property type="entry name" value="Zinc beta-ribbon"/>
    <property type="match status" value="1"/>
</dbReference>
<comment type="similarity">
    <text evidence="1">Belongs to the TFIIE alpha subunit family.</text>
</comment>
<keyword evidence="3" id="KW-0804">Transcription</keyword>
<keyword evidence="2" id="KW-0805">Transcription regulation</keyword>
<protein>
    <recommendedName>
        <fullName evidence="5">HTH TFE/IIEalpha-type domain-containing protein</fullName>
    </recommendedName>
</protein>
<keyword evidence="7" id="KW-1185">Reference proteome</keyword>
<reference evidence="6 7" key="1">
    <citation type="submission" date="2019-06" db="EMBL/GenBank/DDBJ databases">
        <title>Discovery of a novel chromosome fission-fusion reversal in muntjac.</title>
        <authorList>
            <person name="Mudd A.B."/>
            <person name="Bredeson J.V."/>
            <person name="Baum R."/>
            <person name="Hockemeyer D."/>
            <person name="Rokhsar D.S."/>
        </authorList>
    </citation>
    <scope>NUCLEOTIDE SEQUENCE [LARGE SCALE GENOMIC DNA]</scope>
    <source>
        <strain evidence="6">UTSW_UCB_Mm</strain>
        <tissue evidence="6">Fibroblast cell line</tissue>
    </source>
</reference>
<dbReference type="SMART" id="SM00531">
    <property type="entry name" value="TFIIE"/>
    <property type="match status" value="1"/>
</dbReference>
<dbReference type="Pfam" id="PF02002">
    <property type="entry name" value="TFIIE_alpha"/>
    <property type="match status" value="1"/>
</dbReference>
<feature type="compositionally biased region" description="Acidic residues" evidence="4">
    <location>
        <begin position="302"/>
        <end position="312"/>
    </location>
</feature>
<comment type="caution">
    <text evidence="6">The sequence shown here is derived from an EMBL/GenBank/DDBJ whole genome shotgun (WGS) entry which is preliminary data.</text>
</comment>
<dbReference type="InterPro" id="IPR024550">
    <property type="entry name" value="TFIIEa/SarR/Rpc3_HTH_dom"/>
</dbReference>
<dbReference type="EMBL" id="VCEA01000001">
    <property type="protein sequence ID" value="KAB0361397.1"/>
    <property type="molecule type" value="Genomic_DNA"/>
</dbReference>
<dbReference type="Gene3D" id="3.30.40.10">
    <property type="entry name" value="Zinc/RING finger domain, C3HC4 (zinc finger)"/>
    <property type="match status" value="1"/>
</dbReference>
<evidence type="ECO:0000313" key="6">
    <source>
        <dbReference type="EMBL" id="KAB0361397.1"/>
    </source>
</evidence>
<dbReference type="PANTHER" id="PTHR13097">
    <property type="entry name" value="TRANSCRIPTION INITIATION FACTOR IIE, ALPHA SUBUNIT"/>
    <property type="match status" value="1"/>
</dbReference>
<organism evidence="6 7">
    <name type="scientific">Muntiacus muntjak</name>
    <name type="common">Barking deer</name>
    <name type="synonym">Indian muntjac</name>
    <dbReference type="NCBI Taxonomy" id="9888"/>
    <lineage>
        <taxon>Eukaryota</taxon>
        <taxon>Metazoa</taxon>
        <taxon>Chordata</taxon>
        <taxon>Craniata</taxon>
        <taxon>Vertebrata</taxon>
        <taxon>Euteleostomi</taxon>
        <taxon>Mammalia</taxon>
        <taxon>Eutheria</taxon>
        <taxon>Laurasiatheria</taxon>
        <taxon>Artiodactyla</taxon>
        <taxon>Ruminantia</taxon>
        <taxon>Pecora</taxon>
        <taxon>Cervidae</taxon>
        <taxon>Muntiacinae</taxon>
        <taxon>Muntiacus</taxon>
    </lineage>
</organism>
<dbReference type="Proteomes" id="UP000326458">
    <property type="component" value="Unassembled WGS sequence"/>
</dbReference>
<dbReference type="Gene3D" id="6.10.140.1250">
    <property type="match status" value="1"/>
</dbReference>
<evidence type="ECO:0000313" key="7">
    <source>
        <dbReference type="Proteomes" id="UP000326458"/>
    </source>
</evidence>
<dbReference type="PROSITE" id="PS51344">
    <property type="entry name" value="HTH_TFE_IIE"/>
    <property type="match status" value="1"/>
</dbReference>
<feature type="domain" description="HTH TFE/IIEalpha-type" evidence="5">
    <location>
        <begin position="14"/>
        <end position="104"/>
    </location>
</feature>
<name>A0A5N3WKA1_MUNMU</name>